<protein>
    <recommendedName>
        <fullName evidence="3">PhnB-like domain-containing protein</fullName>
    </recommendedName>
</protein>
<evidence type="ECO:0000313" key="1">
    <source>
        <dbReference type="EMBL" id="VEH09077.1"/>
    </source>
</evidence>
<name>A0AB38VU85_9CORY</name>
<dbReference type="EMBL" id="LR134377">
    <property type="protein sequence ID" value="VEH09077.1"/>
    <property type="molecule type" value="Genomic_DNA"/>
</dbReference>
<dbReference type="AlphaFoldDB" id="A0AB38VU85"/>
<evidence type="ECO:0000313" key="2">
    <source>
        <dbReference type="Proteomes" id="UP000271380"/>
    </source>
</evidence>
<evidence type="ECO:0008006" key="3">
    <source>
        <dbReference type="Google" id="ProtNLM"/>
    </source>
</evidence>
<organism evidence="1 2">
    <name type="scientific">Corynebacterium kutscheri</name>
    <dbReference type="NCBI Taxonomy" id="35755"/>
    <lineage>
        <taxon>Bacteria</taxon>
        <taxon>Bacillati</taxon>
        <taxon>Actinomycetota</taxon>
        <taxon>Actinomycetes</taxon>
        <taxon>Mycobacteriales</taxon>
        <taxon>Corynebacteriaceae</taxon>
        <taxon>Corynebacterium</taxon>
    </lineage>
</organism>
<proteinExistence type="predicted"/>
<sequence>MSKHKTIAVPHVRFTSYAQEALHYYRCIFGGEITIENAHRTDLDFIATLTTTDGWRITASNSTVVEHSPASICISGQLTPTVTAWFELLATGGNILFPLHTHANNIFLGTVRDKFGVTWIFSARKFGIIRLKPLRCSTSRRGLSIHIL</sequence>
<dbReference type="RefSeq" id="WP_126317088.1">
    <property type="nucleotide sequence ID" value="NZ_LR134377.1"/>
</dbReference>
<dbReference type="InterPro" id="IPR029068">
    <property type="entry name" value="Glyas_Bleomycin-R_OHBP_Dase"/>
</dbReference>
<gene>
    <name evidence="1" type="ORF">NCTC949_02206</name>
</gene>
<dbReference type="SUPFAM" id="SSF54593">
    <property type="entry name" value="Glyoxalase/Bleomycin resistance protein/Dihydroxybiphenyl dioxygenase"/>
    <property type="match status" value="1"/>
</dbReference>
<dbReference type="Proteomes" id="UP000271380">
    <property type="component" value="Chromosome"/>
</dbReference>
<accession>A0AB38VU85</accession>
<reference evidence="1 2" key="1">
    <citation type="submission" date="2018-12" db="EMBL/GenBank/DDBJ databases">
        <authorList>
            <consortium name="Pathogen Informatics"/>
        </authorList>
    </citation>
    <scope>NUCLEOTIDE SEQUENCE [LARGE SCALE GENOMIC DNA]</scope>
    <source>
        <strain evidence="1 2">NCTC949</strain>
    </source>
</reference>
<dbReference type="Gene3D" id="3.10.180.10">
    <property type="entry name" value="2,3-Dihydroxybiphenyl 1,2-Dioxygenase, domain 1"/>
    <property type="match status" value="1"/>
</dbReference>